<sequence length="97" mass="10732">MITSFNFIGAKLWHSSPLEYLAAEVLELAGNVARDNKKNRIIPRHIQLTVGNNKEMSKLLRTVTIASYSVLPIIHQTLLPTKAGKEKGDNGSASQEF</sequence>
<protein>
    <recommendedName>
        <fullName evidence="1">Histone H2A</fullName>
    </recommendedName>
</protein>
<dbReference type="PRINTS" id="PR00620">
    <property type="entry name" value="HISTONEH2A"/>
</dbReference>
<name>A0A804HYU7_MUSAM</name>
<dbReference type="Pfam" id="PF16211">
    <property type="entry name" value="Histone_H2A_C"/>
    <property type="match status" value="1"/>
</dbReference>
<keyword evidence="5" id="KW-1185">Reference proteome</keyword>
<keyword evidence="1" id="KW-0158">Chromosome</keyword>
<organism evidence="4 5">
    <name type="scientific">Musa acuminata subsp. malaccensis</name>
    <name type="common">Wild banana</name>
    <name type="synonym">Musa malaccensis</name>
    <dbReference type="NCBI Taxonomy" id="214687"/>
    <lineage>
        <taxon>Eukaryota</taxon>
        <taxon>Viridiplantae</taxon>
        <taxon>Streptophyta</taxon>
        <taxon>Embryophyta</taxon>
        <taxon>Tracheophyta</taxon>
        <taxon>Spermatophyta</taxon>
        <taxon>Magnoliopsida</taxon>
        <taxon>Liliopsida</taxon>
        <taxon>Zingiberales</taxon>
        <taxon>Musaceae</taxon>
        <taxon>Musa</taxon>
    </lineage>
</organism>
<accession>A0A804HYU7</accession>
<dbReference type="SMART" id="SM00414">
    <property type="entry name" value="H2A"/>
    <property type="match status" value="1"/>
</dbReference>
<dbReference type="PANTHER" id="PTHR23430">
    <property type="entry name" value="HISTONE H2A"/>
    <property type="match status" value="1"/>
</dbReference>
<dbReference type="Proteomes" id="UP000012960">
    <property type="component" value="Unplaced"/>
</dbReference>
<keyword evidence="1" id="KW-0544">Nucleosome core</keyword>
<dbReference type="InterPro" id="IPR009072">
    <property type="entry name" value="Histone-fold"/>
</dbReference>
<dbReference type="GO" id="GO:0046982">
    <property type="term" value="F:protein heterodimerization activity"/>
    <property type="evidence" value="ECO:0007669"/>
    <property type="project" value="InterPro"/>
</dbReference>
<evidence type="ECO:0000313" key="5">
    <source>
        <dbReference type="Proteomes" id="UP000012960"/>
    </source>
</evidence>
<comment type="similarity">
    <text evidence="1">Belongs to the histone H2A family.</text>
</comment>
<dbReference type="CDD" id="cd00074">
    <property type="entry name" value="HFD_H2A"/>
    <property type="match status" value="1"/>
</dbReference>
<dbReference type="OMA" id="MITSFNF"/>
<dbReference type="EnsemblPlants" id="Ma02_t03480.1">
    <property type="protein sequence ID" value="Ma02_p03480.1"/>
    <property type="gene ID" value="Ma02_g03480"/>
</dbReference>
<keyword evidence="1" id="KW-0539">Nucleus</keyword>
<proteinExistence type="inferred from homology"/>
<dbReference type="InParanoid" id="A0A804HYU7"/>
<gene>
    <name evidence="3" type="ORF">GSMUA_58770.1</name>
</gene>
<comment type="subunit">
    <text evidence="1">The nucleosome is a histone octamer containing two molecules each of H2A, H2B, H3 and H4 assembled in one H3-H4 heterotetramer and two H2A-H2B heterodimers. The octamer wraps approximately 147 bp of DNA.</text>
</comment>
<evidence type="ECO:0000313" key="3">
    <source>
        <dbReference type="EMBL" id="CAG1860983.1"/>
    </source>
</evidence>
<evidence type="ECO:0000259" key="2">
    <source>
        <dbReference type="Pfam" id="PF16211"/>
    </source>
</evidence>
<dbReference type="GO" id="GO:0000786">
    <property type="term" value="C:nucleosome"/>
    <property type="evidence" value="ECO:0000318"/>
    <property type="project" value="GO_Central"/>
</dbReference>
<reference evidence="4" key="2">
    <citation type="submission" date="2021-05" db="UniProtKB">
        <authorList>
            <consortium name="EnsemblPlants"/>
        </authorList>
    </citation>
    <scope>IDENTIFICATION</scope>
    <source>
        <strain evidence="4">subsp. malaccensis</strain>
    </source>
</reference>
<feature type="domain" description="Histone H2A C-terminal" evidence="2">
    <location>
        <begin position="54"/>
        <end position="87"/>
    </location>
</feature>
<dbReference type="GO" id="GO:0031507">
    <property type="term" value="P:heterochromatin formation"/>
    <property type="evidence" value="ECO:0000318"/>
    <property type="project" value="GO_Central"/>
</dbReference>
<dbReference type="Gene3D" id="1.10.20.10">
    <property type="entry name" value="Histone, subunit A"/>
    <property type="match status" value="1"/>
</dbReference>
<evidence type="ECO:0000256" key="1">
    <source>
        <dbReference type="RuleBase" id="RU003767"/>
    </source>
</evidence>
<dbReference type="InterPro" id="IPR002119">
    <property type="entry name" value="Histone_H2A"/>
</dbReference>
<dbReference type="EMBL" id="HG996467">
    <property type="protein sequence ID" value="CAG1860983.1"/>
    <property type="molecule type" value="Genomic_DNA"/>
</dbReference>
<keyword evidence="1" id="KW-0238">DNA-binding</keyword>
<comment type="subcellular location">
    <subcellularLocation>
        <location evidence="1">Nucleus</location>
    </subcellularLocation>
</comment>
<evidence type="ECO:0000313" key="4">
    <source>
        <dbReference type="EnsemblPlants" id="Ma02_p03480.1"/>
    </source>
</evidence>
<dbReference type="InterPro" id="IPR032454">
    <property type="entry name" value="Histone_H2A_C"/>
</dbReference>
<dbReference type="GO" id="GO:0005634">
    <property type="term" value="C:nucleus"/>
    <property type="evidence" value="ECO:0000318"/>
    <property type="project" value="GO_Central"/>
</dbReference>
<dbReference type="Gramene" id="Ma02_t03480.1">
    <property type="protein sequence ID" value="Ma02_p03480.1"/>
    <property type="gene ID" value="Ma02_g03480"/>
</dbReference>
<dbReference type="SUPFAM" id="SSF47113">
    <property type="entry name" value="Histone-fold"/>
    <property type="match status" value="1"/>
</dbReference>
<dbReference type="AlphaFoldDB" id="A0A804HYU7"/>
<dbReference type="GO" id="GO:0030527">
    <property type="term" value="F:structural constituent of chromatin"/>
    <property type="evidence" value="ECO:0000318"/>
    <property type="project" value="GO_Central"/>
</dbReference>
<dbReference type="GO" id="GO:0003677">
    <property type="term" value="F:DNA binding"/>
    <property type="evidence" value="ECO:0007669"/>
    <property type="project" value="UniProtKB-KW"/>
</dbReference>
<reference evidence="3" key="1">
    <citation type="submission" date="2021-03" db="EMBL/GenBank/DDBJ databases">
        <authorList>
            <consortium name="Genoscope - CEA"/>
            <person name="William W."/>
        </authorList>
    </citation>
    <scope>NUCLEOTIDE SEQUENCE</scope>
    <source>
        <strain evidence="3">Doubled-haploid Pahang</strain>
    </source>
</reference>